<dbReference type="InterPro" id="IPR000412">
    <property type="entry name" value="ABC_2_transport"/>
</dbReference>
<evidence type="ECO:0000313" key="1">
    <source>
        <dbReference type="EMBL" id="MFC1412253.1"/>
    </source>
</evidence>
<keyword evidence="2" id="KW-1185">Reference proteome</keyword>
<dbReference type="PANTHER" id="PTHR43229:SF6">
    <property type="entry name" value="ABC-TYPE MULTIDRUG TRANSPORT SYSTEM, PERMEASE COMPONENT"/>
    <property type="match status" value="1"/>
</dbReference>
<sequence>MLPDSALRTTALGAVPLPAPLRRCAALVRHNTALLLGEPGPLASRMILPLVFVTLLRPLYTAAEGTAAGTVQAVTGTLITFSLLALSIVGGSILTERLWHTWDRLRATTAHPLEILAGKAVPVLAALLAQQAVVLGFGALALGLRLDHLPLLGAALLCWTLTLLGLGSALGVLARSHGELSAGYDIGGMLLSSLGGAFVPLSALPHWVRTIAPASPGYWGAGALRAALAGEAPRVLECCAVLLGFALATALVAARGLLRASARTAL</sequence>
<gene>
    <name evidence="1" type="ORF">ACEZDG_23575</name>
</gene>
<dbReference type="Pfam" id="PF01061">
    <property type="entry name" value="ABC2_membrane"/>
    <property type="match status" value="1"/>
</dbReference>
<dbReference type="PANTHER" id="PTHR43229">
    <property type="entry name" value="NODULATION PROTEIN J"/>
    <property type="match status" value="1"/>
</dbReference>
<organism evidence="1 2">
    <name type="scientific">Streptacidiphilus alkalitolerans</name>
    <dbReference type="NCBI Taxonomy" id="3342712"/>
    <lineage>
        <taxon>Bacteria</taxon>
        <taxon>Bacillati</taxon>
        <taxon>Actinomycetota</taxon>
        <taxon>Actinomycetes</taxon>
        <taxon>Kitasatosporales</taxon>
        <taxon>Streptomycetaceae</taxon>
        <taxon>Streptacidiphilus</taxon>
    </lineage>
</organism>
<reference evidence="1 2" key="1">
    <citation type="submission" date="2024-09" db="EMBL/GenBank/DDBJ databases">
        <authorList>
            <person name="Lee S.D."/>
        </authorList>
    </citation>
    <scope>NUCLEOTIDE SEQUENCE [LARGE SCALE GENOMIC DNA]</scope>
    <source>
        <strain evidence="1 2">N1-1</strain>
    </source>
</reference>
<accession>A0ABV6VEX8</accession>
<proteinExistence type="predicted"/>
<dbReference type="InterPro" id="IPR051784">
    <property type="entry name" value="Nod_factor_ABC_transporter"/>
</dbReference>
<name>A0ABV6VEX8_9ACTN</name>
<dbReference type="Proteomes" id="UP001592582">
    <property type="component" value="Unassembled WGS sequence"/>
</dbReference>
<protein>
    <submittedName>
        <fullName evidence="1">ABC transporter permease</fullName>
    </submittedName>
</protein>
<evidence type="ECO:0000313" key="2">
    <source>
        <dbReference type="Proteomes" id="UP001592582"/>
    </source>
</evidence>
<dbReference type="InterPro" id="IPR013525">
    <property type="entry name" value="ABC2_TM"/>
</dbReference>
<dbReference type="PIRSF" id="PIRSF006648">
    <property type="entry name" value="DrrB"/>
    <property type="match status" value="1"/>
</dbReference>
<dbReference type="EMBL" id="JBHEZX010000010">
    <property type="protein sequence ID" value="MFC1412253.1"/>
    <property type="molecule type" value="Genomic_DNA"/>
</dbReference>
<comment type="caution">
    <text evidence="1">The sequence shown here is derived from an EMBL/GenBank/DDBJ whole genome shotgun (WGS) entry which is preliminary data.</text>
</comment>